<proteinExistence type="inferred from homology"/>
<dbReference type="Gene3D" id="1.20.5.170">
    <property type="match status" value="1"/>
</dbReference>
<dbReference type="OrthoDB" id="6499155at2759"/>
<dbReference type="GO" id="GO:0045724">
    <property type="term" value="P:positive regulation of cilium assembly"/>
    <property type="evidence" value="ECO:0007669"/>
    <property type="project" value="TreeGrafter"/>
</dbReference>
<dbReference type="Proteomes" id="UP000812440">
    <property type="component" value="Chromosome 8_10"/>
</dbReference>
<dbReference type="SUPFAM" id="SSF57997">
    <property type="entry name" value="Tropomyosin"/>
    <property type="match status" value="1"/>
</dbReference>
<dbReference type="GO" id="GO:0005769">
    <property type="term" value="C:early endosome"/>
    <property type="evidence" value="ECO:0007669"/>
    <property type="project" value="TreeGrafter"/>
</dbReference>
<dbReference type="AlphaFoldDB" id="A0A8T2JVJ3"/>
<dbReference type="GO" id="GO:0032465">
    <property type="term" value="P:regulation of cytokinesis"/>
    <property type="evidence" value="ECO:0007669"/>
    <property type="project" value="TreeGrafter"/>
</dbReference>
<dbReference type="GO" id="GO:0055037">
    <property type="term" value="C:recycling endosome"/>
    <property type="evidence" value="ECO:0007669"/>
    <property type="project" value="TreeGrafter"/>
</dbReference>
<dbReference type="PANTHER" id="PTHR31259:SF3">
    <property type="entry name" value="ENDOSOME-ASSOCIATED-TRAFFICKING REGULATOR 1"/>
    <property type="match status" value="1"/>
</dbReference>
<keyword evidence="6" id="KW-1185">Reference proteome</keyword>
<evidence type="ECO:0000313" key="5">
    <source>
        <dbReference type="EMBL" id="KAG8447514.1"/>
    </source>
</evidence>
<protein>
    <recommendedName>
        <fullName evidence="2">Endosome-associated-trafficking regulator 1</fullName>
    </recommendedName>
</protein>
<evidence type="ECO:0000313" key="6">
    <source>
        <dbReference type="Proteomes" id="UP000812440"/>
    </source>
</evidence>
<evidence type="ECO:0000256" key="3">
    <source>
        <dbReference type="ARBA" id="ARBA00023054"/>
    </source>
</evidence>
<feature type="coiled-coil region" evidence="4">
    <location>
        <begin position="177"/>
        <end position="278"/>
    </location>
</feature>
<name>A0A8T2JVJ3_9PIPI</name>
<evidence type="ECO:0000256" key="4">
    <source>
        <dbReference type="SAM" id="Coils"/>
    </source>
</evidence>
<dbReference type="EMBL" id="JAACNH010000003">
    <property type="protein sequence ID" value="KAG8447514.1"/>
    <property type="molecule type" value="Genomic_DNA"/>
</dbReference>
<dbReference type="GO" id="GO:0030496">
    <property type="term" value="C:midbody"/>
    <property type="evidence" value="ECO:0007669"/>
    <property type="project" value="TreeGrafter"/>
</dbReference>
<dbReference type="GO" id="GO:0005813">
    <property type="term" value="C:centrosome"/>
    <property type="evidence" value="ECO:0007669"/>
    <property type="project" value="TreeGrafter"/>
</dbReference>
<dbReference type="InterPro" id="IPR026757">
    <property type="entry name" value="ENTR1"/>
</dbReference>
<dbReference type="GO" id="GO:1903566">
    <property type="term" value="P:positive regulation of protein localization to cilium"/>
    <property type="evidence" value="ECO:0007669"/>
    <property type="project" value="TreeGrafter"/>
</dbReference>
<dbReference type="GO" id="GO:0036064">
    <property type="term" value="C:ciliary basal body"/>
    <property type="evidence" value="ECO:0007669"/>
    <property type="project" value="TreeGrafter"/>
</dbReference>
<comment type="similarity">
    <text evidence="1">Belongs to the ENTR1 family.</text>
</comment>
<evidence type="ECO:0000256" key="2">
    <source>
        <dbReference type="ARBA" id="ARBA00016007"/>
    </source>
</evidence>
<organism evidence="5 6">
    <name type="scientific">Hymenochirus boettgeri</name>
    <name type="common">Congo dwarf clawed frog</name>
    <dbReference type="NCBI Taxonomy" id="247094"/>
    <lineage>
        <taxon>Eukaryota</taxon>
        <taxon>Metazoa</taxon>
        <taxon>Chordata</taxon>
        <taxon>Craniata</taxon>
        <taxon>Vertebrata</taxon>
        <taxon>Euteleostomi</taxon>
        <taxon>Amphibia</taxon>
        <taxon>Batrachia</taxon>
        <taxon>Anura</taxon>
        <taxon>Pipoidea</taxon>
        <taxon>Pipidae</taxon>
        <taxon>Pipinae</taxon>
        <taxon>Hymenochirus</taxon>
    </lineage>
</organism>
<accession>A0A8T2JVJ3</accession>
<sequence>MAGFSKQPNGKGKTLIIEDDCETEDQGNSNPFSFKEFVKIKSDSGVTSSNCDRALSKDTKKSTFPFTEPSECFGRTLEFQETFFKEPTLYDDLQEEEEDYWSGSYHPSVIEHAHIAKDYSPGSSYGESYGHSAGDASCDGLFTEWQQACVAAPTAGLYIKSENYLSNTKNSEEDVRIHTLRISCEELQEENDHLKSKICELQEQNENQSKTVKYLERKLEEKILEEQKEAQDLESMVQQVEKNLEMMTKRAAKAEGSVNKLKQEVALLQIQLSTYKAENESLRLGETAGMNAVKQNANLALENIHKVVIGAQSSIKQLLSGAESLNLVADLLRSIDKIAEIHNDDVP</sequence>
<comment type="caution">
    <text evidence="5">The sequence shown here is derived from an EMBL/GenBank/DDBJ whole genome shotgun (WGS) entry which is preliminary data.</text>
</comment>
<evidence type="ECO:0000256" key="1">
    <source>
        <dbReference type="ARBA" id="ARBA00007791"/>
    </source>
</evidence>
<gene>
    <name evidence="5" type="ORF">GDO86_014860</name>
</gene>
<reference evidence="5" key="1">
    <citation type="thesis" date="2020" institute="ProQuest LLC" country="789 East Eisenhower Parkway, Ann Arbor, MI, USA">
        <title>Comparative Genomics and Chromosome Evolution.</title>
        <authorList>
            <person name="Mudd A.B."/>
        </authorList>
    </citation>
    <scope>NUCLEOTIDE SEQUENCE</scope>
    <source>
        <strain evidence="5">Female2</strain>
        <tissue evidence="5">Blood</tissue>
    </source>
</reference>
<dbReference type="PANTHER" id="PTHR31259">
    <property type="entry name" value="ENDOSOME-ASSOCIATED TRAFFICKING REGULATOR 1"/>
    <property type="match status" value="1"/>
</dbReference>
<keyword evidence="3 4" id="KW-0175">Coiled coil</keyword>